<organism evidence="1 2">
    <name type="scientific">Feldmannia species virus</name>
    <dbReference type="NCBI Taxonomy" id="39420"/>
    <lineage>
        <taxon>Viruses</taxon>
        <taxon>Varidnaviria</taxon>
        <taxon>Bamfordvirae</taxon>
        <taxon>Nucleocytoviricota</taxon>
        <taxon>Megaviricetes</taxon>
        <taxon>Algavirales</taxon>
        <taxon>Phycodnaviridae</taxon>
        <taxon>Phaeovirus</taxon>
        <taxon>Phaeovirus feldmanniae</taxon>
    </lineage>
</organism>
<evidence type="ECO:0000313" key="2">
    <source>
        <dbReference type="Proteomes" id="UP000204092"/>
    </source>
</evidence>
<dbReference type="KEGG" id="vg:6804866"/>
<proteinExistence type="predicted"/>
<dbReference type="Proteomes" id="UP000204092">
    <property type="component" value="Segment"/>
</dbReference>
<protein>
    <submittedName>
        <fullName evidence="1">Uncharacterized protein</fullName>
    </submittedName>
</protein>
<dbReference type="GeneID" id="6804866"/>
<reference evidence="1 2" key="1">
    <citation type="journal article" date="2009" name="Virology">
        <title>Genomic analysis of the smallest giant virus--Feldmannia sp. virus 158.</title>
        <authorList>
            <person name="Schroeder D.C."/>
            <person name="Park Y."/>
            <person name="Yoon H.M."/>
            <person name="Lee Y.S."/>
            <person name="Kang S.W."/>
            <person name="Meints R.H."/>
            <person name="Ivey R.G."/>
            <person name="Choi T.J."/>
        </authorList>
    </citation>
    <scope>NUCLEOTIDE SEQUENCE [LARGE SCALE GENOMIC DNA]</scope>
    <source>
        <strain evidence="1">FsV-158</strain>
    </source>
</reference>
<sequence>MNSTSDLQLYTDWITKWRAWNHAWCESTEPMVQFEISFISRRRLYEASDHAELATNVGDYFKSLRVDKGGVFEITTGSAARKAIEVKKIDSQGIVTLQLSLFSRAEALVLGLILERSGHSLLHENGRVFADTGPRSNDGVKRMLPFRDDPVWGEANKRLTDT</sequence>
<evidence type="ECO:0000313" key="1">
    <source>
        <dbReference type="EMBL" id="ACH46835.1"/>
    </source>
</evidence>
<dbReference type="EMBL" id="EU916176">
    <property type="protein sequence ID" value="ACH46835.1"/>
    <property type="molecule type" value="Genomic_DNA"/>
</dbReference>
<accession>B5LWH2</accession>
<keyword evidence="2" id="KW-1185">Reference proteome</keyword>
<dbReference type="RefSeq" id="YP_002154705.1">
    <property type="nucleotide sequence ID" value="NC_011183.1"/>
</dbReference>
<name>B5LWH2_9PHYC</name>